<comment type="caution">
    <text evidence="1">The sequence shown here is derived from an EMBL/GenBank/DDBJ whole genome shotgun (WGS) entry which is preliminary data.</text>
</comment>
<dbReference type="AlphaFoldDB" id="A0AA37GGG9"/>
<accession>A0AA37GGG9</accession>
<reference evidence="1 2" key="1">
    <citation type="submission" date="2021-07" db="EMBL/GenBank/DDBJ databases">
        <title>Genome data of Colletotrichum spaethianum.</title>
        <authorList>
            <person name="Utami Y.D."/>
            <person name="Hiruma K."/>
        </authorList>
    </citation>
    <scope>NUCLEOTIDE SEQUENCE [LARGE SCALE GENOMIC DNA]</scope>
    <source>
        <strain evidence="1 2">MAFF 242679</strain>
    </source>
</reference>
<dbReference type="SUPFAM" id="SSF56529">
    <property type="entry name" value="FAH"/>
    <property type="match status" value="1"/>
</dbReference>
<sequence>MQTSELQAISSALRAARISKEPIGPPTQQWTNLNPDNAFEVQKITVEEAVSQYDDRVVGYKLGNIAKVMQDAFGLDQPDYGYLLASTFLYL</sequence>
<dbReference type="PANTHER" id="PTHR30143">
    <property type="entry name" value="ACID HYDRATASE"/>
    <property type="match status" value="1"/>
</dbReference>
<dbReference type="InterPro" id="IPR036663">
    <property type="entry name" value="Fumarylacetoacetase_C_sf"/>
</dbReference>
<dbReference type="GO" id="GO:0008684">
    <property type="term" value="F:2-oxopent-4-enoate hydratase activity"/>
    <property type="evidence" value="ECO:0007669"/>
    <property type="project" value="TreeGrafter"/>
</dbReference>
<gene>
    <name evidence="1" type="ORF">ColLi_03331</name>
</gene>
<keyword evidence="2" id="KW-1185">Reference proteome</keyword>
<dbReference type="GO" id="GO:0005737">
    <property type="term" value="C:cytoplasm"/>
    <property type="evidence" value="ECO:0007669"/>
    <property type="project" value="TreeGrafter"/>
</dbReference>
<protein>
    <submittedName>
        <fullName evidence="1">2-keto-4-pentenoate hydratase</fullName>
    </submittedName>
</protein>
<dbReference type="Gene3D" id="3.90.850.10">
    <property type="entry name" value="Fumarylacetoacetase-like, C-terminal domain"/>
    <property type="match status" value="1"/>
</dbReference>
<dbReference type="InterPro" id="IPR050772">
    <property type="entry name" value="Hydratase-Decarb/MhpD_sf"/>
</dbReference>
<name>A0AA37GGG9_9PEZI</name>
<evidence type="ECO:0000313" key="2">
    <source>
        <dbReference type="Proteomes" id="UP001055172"/>
    </source>
</evidence>
<evidence type="ECO:0000313" key="1">
    <source>
        <dbReference type="EMBL" id="GJC80493.1"/>
    </source>
</evidence>
<organism evidence="1 2">
    <name type="scientific">Colletotrichum liriopes</name>
    <dbReference type="NCBI Taxonomy" id="708192"/>
    <lineage>
        <taxon>Eukaryota</taxon>
        <taxon>Fungi</taxon>
        <taxon>Dikarya</taxon>
        <taxon>Ascomycota</taxon>
        <taxon>Pezizomycotina</taxon>
        <taxon>Sordariomycetes</taxon>
        <taxon>Hypocreomycetidae</taxon>
        <taxon>Glomerellales</taxon>
        <taxon>Glomerellaceae</taxon>
        <taxon>Colletotrichum</taxon>
        <taxon>Colletotrichum spaethianum species complex</taxon>
    </lineage>
</organism>
<dbReference type="PANTHER" id="PTHR30143:SF0">
    <property type="entry name" value="2-KETO-4-PENTENOATE HYDRATASE"/>
    <property type="match status" value="1"/>
</dbReference>
<dbReference type="Proteomes" id="UP001055172">
    <property type="component" value="Unassembled WGS sequence"/>
</dbReference>
<proteinExistence type="predicted"/>
<dbReference type="EMBL" id="BPPX01000005">
    <property type="protein sequence ID" value="GJC80493.1"/>
    <property type="molecule type" value="Genomic_DNA"/>
</dbReference>